<proteinExistence type="predicted"/>
<name>A0ABX5CS96_9ALTE</name>
<evidence type="ECO:0000313" key="1">
    <source>
        <dbReference type="EMBL" id="PRO70460.1"/>
    </source>
</evidence>
<dbReference type="RefSeq" id="WP_105929727.1">
    <property type="nucleotide sequence ID" value="NZ_PVNO01000003.1"/>
</dbReference>
<keyword evidence="2" id="KW-1185">Reference proteome</keyword>
<organism evidence="1 2">
    <name type="scientific">Alteromonas gracilis</name>
    <dbReference type="NCBI Taxonomy" id="1479524"/>
    <lineage>
        <taxon>Bacteria</taxon>
        <taxon>Pseudomonadati</taxon>
        <taxon>Pseudomonadota</taxon>
        <taxon>Gammaproteobacteria</taxon>
        <taxon>Alteromonadales</taxon>
        <taxon>Alteromonadaceae</taxon>
        <taxon>Alteromonas/Salinimonas group</taxon>
        <taxon>Alteromonas</taxon>
    </lineage>
</organism>
<dbReference type="EMBL" id="PVNO01000003">
    <property type="protein sequence ID" value="PRO70460.1"/>
    <property type="molecule type" value="Genomic_DNA"/>
</dbReference>
<protein>
    <submittedName>
        <fullName evidence="1">DUF2989 domain-containing protein</fullName>
    </submittedName>
</protein>
<sequence>MLISFKTTMKTHTTKNLFGKFPTKIRPSTLGLVSLFALGGCGDLFEPTISEICESHSEICLDLSLDARCRAERAEIIRLRYYNQDSKDDAYKYPLLLNFEEYLTCVEEVQHIEHIKRKGKEATRLKGVITAQREIKRLSRETKDSLDPYLSYYHWTRFNDKDAFHRFERYAASNRVTDPALLVSLASVQIKTDLKRTTETLYRALSLYTDSDDIDVSVFYSLASIGMDIDNYRRAYVWYGVAEAFDERLDETQRVQLGQQHALPTEILDAIIDEVVSSLKSATFDANALRLDKL</sequence>
<gene>
    <name evidence="1" type="ORF">C6Y39_02340</name>
</gene>
<comment type="caution">
    <text evidence="1">The sequence shown here is derived from an EMBL/GenBank/DDBJ whole genome shotgun (WGS) entry which is preliminary data.</text>
</comment>
<reference evidence="2" key="1">
    <citation type="journal article" date="2020" name="Int. J. Syst. Evol. Microbiol.">
        <title>Alteromonas alba sp. nov., a marine bacterium isolated from the seawater of the West Pacific Ocean.</title>
        <authorList>
            <person name="Sun C."/>
            <person name="Wu Y.-H."/>
            <person name="Xamxidin M."/>
            <person name="Cheng H."/>
            <person name="Xu X.-W."/>
        </authorList>
    </citation>
    <scope>NUCLEOTIDE SEQUENCE [LARGE SCALE GENOMIC DNA]</scope>
    <source>
        <strain evidence="2">9a2</strain>
    </source>
</reference>
<dbReference type="InterPro" id="IPR021372">
    <property type="entry name" value="DUF2989"/>
</dbReference>
<accession>A0ABX5CS96</accession>
<dbReference type="Proteomes" id="UP000239539">
    <property type="component" value="Unassembled WGS sequence"/>
</dbReference>
<evidence type="ECO:0000313" key="2">
    <source>
        <dbReference type="Proteomes" id="UP000239539"/>
    </source>
</evidence>
<dbReference type="Pfam" id="PF11207">
    <property type="entry name" value="DUF2989"/>
    <property type="match status" value="1"/>
</dbReference>